<dbReference type="EMBL" id="AGVV01000004">
    <property type="protein sequence ID" value="EHK79456.1"/>
    <property type="molecule type" value="Genomic_DNA"/>
</dbReference>
<evidence type="ECO:0000313" key="2">
    <source>
        <dbReference type="Proteomes" id="UP000004038"/>
    </source>
</evidence>
<dbReference type="PATRIC" id="fig|1107881.3.peg.756"/>
<accession>H0FUC5</accession>
<reference evidence="1 2" key="1">
    <citation type="journal article" date="2012" name="J. Bacteriol.">
        <title>Draft Genome Sequence of Sinorhizobium meliloti CCNWSX0020, a Nitrogen-Fixing Symbiont with Copper Tolerance Capability Isolated from Lead-Zinc Mine Tailings.</title>
        <authorList>
            <person name="Li Z."/>
            <person name="Ma Z."/>
            <person name="Hao X."/>
            <person name="Wei G."/>
        </authorList>
    </citation>
    <scope>NUCLEOTIDE SEQUENCE [LARGE SCALE GENOMIC DNA]</scope>
    <source>
        <strain evidence="1 2">CCNWSX0020</strain>
    </source>
</reference>
<gene>
    <name evidence="1" type="ORF">SM0020_03790</name>
</gene>
<organism evidence="1 2">
    <name type="scientific">Sinorhizobium meliloti CCNWSX0020</name>
    <dbReference type="NCBI Taxonomy" id="1107881"/>
    <lineage>
        <taxon>Bacteria</taxon>
        <taxon>Pseudomonadati</taxon>
        <taxon>Pseudomonadota</taxon>
        <taxon>Alphaproteobacteria</taxon>
        <taxon>Hyphomicrobiales</taxon>
        <taxon>Rhizobiaceae</taxon>
        <taxon>Sinorhizobium/Ensifer group</taxon>
        <taxon>Sinorhizobium</taxon>
    </lineage>
</organism>
<evidence type="ECO:0000313" key="1">
    <source>
        <dbReference type="EMBL" id="EHK79456.1"/>
    </source>
</evidence>
<dbReference type="AlphaFoldDB" id="H0FUC5"/>
<name>H0FUC5_RHIML</name>
<protein>
    <submittedName>
        <fullName evidence="1">Uncharacterized protein</fullName>
    </submittedName>
</protein>
<dbReference type="Proteomes" id="UP000004038">
    <property type="component" value="Unassembled WGS sequence"/>
</dbReference>
<proteinExistence type="predicted"/>
<sequence>MPRLPHGLYLTCKQVLAAVVCKPGNDVDPDVWTIRKFHAVNLQSRYVFKQILDCQDSLLF</sequence>